<dbReference type="AlphaFoldDB" id="A0A4D7JY38"/>
<organism evidence="2 3">
    <name type="scientific">Mangrovivirga cuniculi</name>
    <dbReference type="NCBI Taxonomy" id="2715131"/>
    <lineage>
        <taxon>Bacteria</taxon>
        <taxon>Pseudomonadati</taxon>
        <taxon>Bacteroidota</taxon>
        <taxon>Cytophagia</taxon>
        <taxon>Cytophagales</taxon>
        <taxon>Mangrovivirgaceae</taxon>
        <taxon>Mangrovivirga</taxon>
    </lineage>
</organism>
<evidence type="ECO:0000313" key="2">
    <source>
        <dbReference type="EMBL" id="QCK17086.1"/>
    </source>
</evidence>
<protein>
    <submittedName>
        <fullName evidence="2">GNAT family N-acetyltransferase</fullName>
    </submittedName>
</protein>
<evidence type="ECO:0000259" key="1">
    <source>
        <dbReference type="PROSITE" id="PS51186"/>
    </source>
</evidence>
<dbReference type="CDD" id="cd04301">
    <property type="entry name" value="NAT_SF"/>
    <property type="match status" value="1"/>
</dbReference>
<sequence length="150" mass="17254">MTIRKAVEAEIDILLGFEQGVVDAERPFTTTLKDGTIHYYDIIDLIKSDKAEVLVAVSDNEIIGSGYAKIMEAKPYRKFKEFAYLGFMYVKPEYRGKGINKMIIDSLIEWAKSRDLTEVQLDVYDENTSAKKAYEKVGFKPHLLEMRMEI</sequence>
<dbReference type="PANTHER" id="PTHR43072">
    <property type="entry name" value="N-ACETYLTRANSFERASE"/>
    <property type="match status" value="1"/>
</dbReference>
<dbReference type="OrthoDB" id="9803233at2"/>
<dbReference type="Proteomes" id="UP000298616">
    <property type="component" value="Chromosome"/>
</dbReference>
<dbReference type="KEGG" id="fpf:DCC35_14090"/>
<dbReference type="Gene3D" id="3.40.630.30">
    <property type="match status" value="1"/>
</dbReference>
<evidence type="ECO:0000313" key="3">
    <source>
        <dbReference type="Proteomes" id="UP000298616"/>
    </source>
</evidence>
<dbReference type="PROSITE" id="PS51186">
    <property type="entry name" value="GNAT"/>
    <property type="match status" value="1"/>
</dbReference>
<proteinExistence type="predicted"/>
<dbReference type="SUPFAM" id="SSF55729">
    <property type="entry name" value="Acyl-CoA N-acyltransferases (Nat)"/>
    <property type="match status" value="1"/>
</dbReference>
<dbReference type="InterPro" id="IPR016181">
    <property type="entry name" value="Acyl_CoA_acyltransferase"/>
</dbReference>
<keyword evidence="3" id="KW-1185">Reference proteome</keyword>
<feature type="domain" description="N-acetyltransferase" evidence="1">
    <location>
        <begin position="1"/>
        <end position="150"/>
    </location>
</feature>
<dbReference type="Pfam" id="PF00583">
    <property type="entry name" value="Acetyltransf_1"/>
    <property type="match status" value="1"/>
</dbReference>
<keyword evidence="2" id="KW-0808">Transferase</keyword>
<dbReference type="EMBL" id="CP028923">
    <property type="protein sequence ID" value="QCK17086.1"/>
    <property type="molecule type" value="Genomic_DNA"/>
</dbReference>
<accession>A0A4D7JY38</accession>
<gene>
    <name evidence="2" type="ORF">DCC35_14090</name>
</gene>
<dbReference type="InterPro" id="IPR000182">
    <property type="entry name" value="GNAT_dom"/>
</dbReference>
<dbReference type="GO" id="GO:0016747">
    <property type="term" value="F:acyltransferase activity, transferring groups other than amino-acyl groups"/>
    <property type="evidence" value="ECO:0007669"/>
    <property type="project" value="InterPro"/>
</dbReference>
<name>A0A4D7JY38_9BACT</name>
<reference evidence="2 3" key="1">
    <citation type="submission" date="2018-04" db="EMBL/GenBank/DDBJ databases">
        <title>Complete genome uncultured novel isolate.</title>
        <authorList>
            <person name="Merlino G."/>
        </authorList>
    </citation>
    <scope>NUCLEOTIDE SEQUENCE [LARGE SCALE GENOMIC DNA]</scope>
    <source>
        <strain evidence="3">R1DC9</strain>
    </source>
</reference>